<keyword evidence="3" id="KW-1185">Reference proteome</keyword>
<dbReference type="GO" id="GO:0016787">
    <property type="term" value="F:hydrolase activity"/>
    <property type="evidence" value="ECO:0007669"/>
    <property type="project" value="UniProtKB-KW"/>
</dbReference>
<dbReference type="Pfam" id="PF04909">
    <property type="entry name" value="Amidohydro_2"/>
    <property type="match status" value="1"/>
</dbReference>
<dbReference type="Gene3D" id="3.20.20.140">
    <property type="entry name" value="Metal-dependent hydrolases"/>
    <property type="match status" value="1"/>
</dbReference>
<name>A0A238LHM1_9RHOB</name>
<proteinExistence type="predicted"/>
<feature type="domain" description="Amidohydrolase-related" evidence="1">
    <location>
        <begin position="128"/>
        <end position="342"/>
    </location>
</feature>
<dbReference type="EMBL" id="FXZK01000006">
    <property type="protein sequence ID" value="SMY08895.1"/>
    <property type="molecule type" value="Genomic_DNA"/>
</dbReference>
<dbReference type="SUPFAM" id="SSF51556">
    <property type="entry name" value="Metallo-dependent hydrolases"/>
    <property type="match status" value="1"/>
</dbReference>
<gene>
    <name evidence="2" type="ORF">LOM8899_03054</name>
</gene>
<protein>
    <submittedName>
        <fullName evidence="2">Amidohydrolase</fullName>
    </submittedName>
</protein>
<dbReference type="AlphaFoldDB" id="A0A238LHM1"/>
<dbReference type="InterPro" id="IPR006680">
    <property type="entry name" value="Amidohydro-rel"/>
</dbReference>
<dbReference type="Proteomes" id="UP000201613">
    <property type="component" value="Unassembled WGS sequence"/>
</dbReference>
<evidence type="ECO:0000313" key="3">
    <source>
        <dbReference type="Proteomes" id="UP000201613"/>
    </source>
</evidence>
<dbReference type="InterPro" id="IPR032466">
    <property type="entry name" value="Metal_Hydrolase"/>
</dbReference>
<reference evidence="2 3" key="1">
    <citation type="submission" date="2017-05" db="EMBL/GenBank/DDBJ databases">
        <authorList>
            <person name="Song R."/>
            <person name="Chenine A.L."/>
            <person name="Ruprecht R.M."/>
        </authorList>
    </citation>
    <scope>NUCLEOTIDE SEQUENCE [LARGE SCALE GENOMIC DNA]</scope>
    <source>
        <strain evidence="2 3">CECT 8899</strain>
    </source>
</reference>
<dbReference type="OrthoDB" id="149172at2"/>
<accession>A0A238LHM1</accession>
<organism evidence="2 3">
    <name type="scientific">Flavimaricola marinus</name>
    <dbReference type="NCBI Taxonomy" id="1819565"/>
    <lineage>
        <taxon>Bacteria</taxon>
        <taxon>Pseudomonadati</taxon>
        <taxon>Pseudomonadota</taxon>
        <taxon>Alphaproteobacteria</taxon>
        <taxon>Rhodobacterales</taxon>
        <taxon>Paracoccaceae</taxon>
        <taxon>Flavimaricola</taxon>
    </lineage>
</organism>
<evidence type="ECO:0000259" key="1">
    <source>
        <dbReference type="Pfam" id="PF04909"/>
    </source>
</evidence>
<keyword evidence="2" id="KW-0378">Hydrolase</keyword>
<sequence>MIIQWWVMSNHPWTKTALDIRIWAEELEDFVPFEVFDVHTHLHDWSHYKEPSKSHGPYASTIGRHFPRATRAIADAVDASLMPGRKVDRLSFPYPYPQPVDVSSANSLIATEMADAPASAGLMLVQPDMTTGQIRKTLRQTGMIGLKPYLVYARKSTPANARITDFLPEPQIALADELGLIIMMHLSKRDAVADPDNIRDILILTERYPNAKWILAHCARSYSAWAIEAAASALRGLPNVWYDTSTVCEADALDALYTGIGVDRVMYGSDDLIGPMRGKYIAFGRAWSLLHADNQSLSLGHCEPGMTFIRYEQLRAMKRGARQIGLTQQERKSLFHDTARALIDSVPRG</sequence>
<evidence type="ECO:0000313" key="2">
    <source>
        <dbReference type="EMBL" id="SMY08895.1"/>
    </source>
</evidence>